<reference evidence="1 2" key="1">
    <citation type="submission" date="2018-03" db="EMBL/GenBank/DDBJ databases">
        <title>Genomic Encyclopedia of Archaeal and Bacterial Type Strains, Phase II (KMG-II): from individual species to whole genera.</title>
        <authorList>
            <person name="Goeker M."/>
        </authorList>
    </citation>
    <scope>NUCLEOTIDE SEQUENCE [LARGE SCALE GENOMIC DNA]</scope>
    <source>
        <strain evidence="1 2">DSM 28354</strain>
    </source>
</reference>
<gene>
    <name evidence="1" type="ORF">CLV58_12250</name>
</gene>
<dbReference type="SUPFAM" id="SSF48613">
    <property type="entry name" value="Heme oxygenase-like"/>
    <property type="match status" value="1"/>
</dbReference>
<keyword evidence="2" id="KW-1185">Reference proteome</keyword>
<dbReference type="GO" id="GO:0004392">
    <property type="term" value="F:heme oxygenase (decyclizing) activity"/>
    <property type="evidence" value="ECO:0007669"/>
    <property type="project" value="InterPro"/>
</dbReference>
<organism evidence="1 2">
    <name type="scientific">Spirosoma oryzae</name>
    <dbReference type="NCBI Taxonomy" id="1469603"/>
    <lineage>
        <taxon>Bacteria</taxon>
        <taxon>Pseudomonadati</taxon>
        <taxon>Bacteroidota</taxon>
        <taxon>Cytophagia</taxon>
        <taxon>Cytophagales</taxon>
        <taxon>Cytophagaceae</taxon>
        <taxon>Spirosoma</taxon>
    </lineage>
</organism>
<dbReference type="Proteomes" id="UP000238375">
    <property type="component" value="Unassembled WGS sequence"/>
</dbReference>
<dbReference type="RefSeq" id="WP_170108752.1">
    <property type="nucleotide sequence ID" value="NZ_PVTE01000022.1"/>
</dbReference>
<comment type="caution">
    <text evidence="1">The sequence shown here is derived from an EMBL/GenBank/DDBJ whole genome shotgun (WGS) entry which is preliminary data.</text>
</comment>
<accession>A0A2T0SEA3</accession>
<evidence type="ECO:0000313" key="1">
    <source>
        <dbReference type="EMBL" id="PRY31755.1"/>
    </source>
</evidence>
<dbReference type="InterPro" id="IPR016053">
    <property type="entry name" value="Haem_Oase-like"/>
</dbReference>
<proteinExistence type="predicted"/>
<dbReference type="AlphaFoldDB" id="A0A2T0SEA3"/>
<dbReference type="Pfam" id="PF01126">
    <property type="entry name" value="Heme_oxygenase"/>
    <property type="match status" value="1"/>
</dbReference>
<sequence length="194" mass="21375">MNELASRLRSQTKALHDAVEQRLYTKTMLAGQLTAEQYRHLLRIHYLFHHDLEAAIDRHPDFFAAYQPDSRRKTPALLADLVVTQEALPEAKSTGMRDWSVDALLGAAYVSEGSMLGVTQVGPLLKTNPAVTSLGGTMHFYAGYGADTGRQWKAFSQLLSDVPAERHDAVVAGAEAAFQRYQQLFAETQATAAV</sequence>
<name>A0A2T0SEA3_9BACT</name>
<dbReference type="Gene3D" id="1.20.910.10">
    <property type="entry name" value="Heme oxygenase-like"/>
    <property type="match status" value="1"/>
</dbReference>
<dbReference type="EMBL" id="PVTE01000022">
    <property type="protein sequence ID" value="PRY31755.1"/>
    <property type="molecule type" value="Genomic_DNA"/>
</dbReference>
<dbReference type="InterPro" id="IPR016084">
    <property type="entry name" value="Haem_Oase-like_multi-hlx"/>
</dbReference>
<dbReference type="GO" id="GO:0006788">
    <property type="term" value="P:heme oxidation"/>
    <property type="evidence" value="ECO:0007669"/>
    <property type="project" value="InterPro"/>
</dbReference>
<protein>
    <submittedName>
        <fullName evidence="1">Heme oxygenase</fullName>
    </submittedName>
</protein>
<evidence type="ECO:0000313" key="2">
    <source>
        <dbReference type="Proteomes" id="UP000238375"/>
    </source>
</evidence>
<dbReference type="CDD" id="cd19166">
    <property type="entry name" value="HemeO-bac"/>
    <property type="match status" value="1"/>
</dbReference>